<dbReference type="SMART" id="SM00487">
    <property type="entry name" value="DEXDc"/>
    <property type="match status" value="1"/>
</dbReference>
<proteinExistence type="predicted"/>
<dbReference type="InterPro" id="IPR001650">
    <property type="entry name" value="Helicase_C-like"/>
</dbReference>
<keyword evidence="7" id="KW-0234">DNA repair</keyword>
<gene>
    <name evidence="11" type="ORF">COT62_00290</name>
</gene>
<dbReference type="PANTHER" id="PTHR47964:SF1">
    <property type="entry name" value="ATP-DEPENDENT DNA HELICASE HOMOLOG RECG, CHLOROPLASTIC"/>
    <property type="match status" value="1"/>
</dbReference>
<protein>
    <recommendedName>
        <fullName evidence="8">Probable DNA 3'-5' helicase RecG</fullName>
    </recommendedName>
</protein>
<dbReference type="Pfam" id="PF19833">
    <property type="entry name" value="RecG_dom3_C"/>
    <property type="match status" value="1"/>
</dbReference>
<evidence type="ECO:0000256" key="2">
    <source>
        <dbReference type="ARBA" id="ARBA00022763"/>
    </source>
</evidence>
<evidence type="ECO:0000256" key="7">
    <source>
        <dbReference type="ARBA" id="ARBA00023204"/>
    </source>
</evidence>
<dbReference type="SUPFAM" id="SSF52540">
    <property type="entry name" value="P-loop containing nucleoside triphosphate hydrolases"/>
    <property type="match status" value="2"/>
</dbReference>
<dbReference type="InterPro" id="IPR027417">
    <property type="entry name" value="P-loop_NTPase"/>
</dbReference>
<keyword evidence="5" id="KW-0067">ATP-binding</keyword>
<feature type="domain" description="Helicase C-terminal" evidence="10">
    <location>
        <begin position="440"/>
        <end position="614"/>
    </location>
</feature>
<dbReference type="Pfam" id="PF00271">
    <property type="entry name" value="Helicase_C"/>
    <property type="match status" value="1"/>
</dbReference>
<dbReference type="InterPro" id="IPR012340">
    <property type="entry name" value="NA-bd_OB-fold"/>
</dbReference>
<organism evidence="11 12">
    <name type="scientific">Candidatus Roizmanbacteria bacterium CG09_land_8_20_14_0_10_41_9</name>
    <dbReference type="NCBI Taxonomy" id="1974850"/>
    <lineage>
        <taxon>Bacteria</taxon>
        <taxon>Candidatus Roizmaniibacteriota</taxon>
    </lineage>
</organism>
<dbReference type="NCBIfam" id="NF008165">
    <property type="entry name" value="PRK10917.1-3"/>
    <property type="match status" value="1"/>
</dbReference>
<name>A0A2H0WTY1_9BACT</name>
<evidence type="ECO:0000256" key="3">
    <source>
        <dbReference type="ARBA" id="ARBA00022801"/>
    </source>
</evidence>
<dbReference type="SUPFAM" id="SSF50249">
    <property type="entry name" value="Nucleic acid-binding proteins"/>
    <property type="match status" value="1"/>
</dbReference>
<dbReference type="Pfam" id="PF00270">
    <property type="entry name" value="DEAD"/>
    <property type="match status" value="1"/>
</dbReference>
<evidence type="ECO:0000256" key="5">
    <source>
        <dbReference type="ARBA" id="ARBA00022840"/>
    </source>
</evidence>
<keyword evidence="2" id="KW-0227">DNA damage</keyword>
<dbReference type="InterPro" id="IPR014001">
    <property type="entry name" value="Helicase_ATP-bd"/>
</dbReference>
<dbReference type="GO" id="GO:0005524">
    <property type="term" value="F:ATP binding"/>
    <property type="evidence" value="ECO:0007669"/>
    <property type="project" value="UniProtKB-KW"/>
</dbReference>
<evidence type="ECO:0000256" key="4">
    <source>
        <dbReference type="ARBA" id="ARBA00022806"/>
    </source>
</evidence>
<dbReference type="Pfam" id="PF17191">
    <property type="entry name" value="RecG_wedge"/>
    <property type="match status" value="1"/>
</dbReference>
<dbReference type="GO" id="GO:0003677">
    <property type="term" value="F:DNA binding"/>
    <property type="evidence" value="ECO:0007669"/>
    <property type="project" value="UniProtKB-KW"/>
</dbReference>
<keyword evidence="4 11" id="KW-0347">Helicase</keyword>
<evidence type="ECO:0000256" key="1">
    <source>
        <dbReference type="ARBA" id="ARBA00022741"/>
    </source>
</evidence>
<dbReference type="EMBL" id="PEZG01000009">
    <property type="protein sequence ID" value="PIS16077.1"/>
    <property type="molecule type" value="Genomic_DNA"/>
</dbReference>
<dbReference type="SMART" id="SM00490">
    <property type="entry name" value="HELICc"/>
    <property type="match status" value="1"/>
</dbReference>
<keyword evidence="6" id="KW-0238">DNA-binding</keyword>
<dbReference type="GO" id="GO:0003678">
    <property type="term" value="F:DNA helicase activity"/>
    <property type="evidence" value="ECO:0007669"/>
    <property type="project" value="TreeGrafter"/>
</dbReference>
<dbReference type="InterPro" id="IPR045562">
    <property type="entry name" value="RecG_dom3_C"/>
</dbReference>
<dbReference type="InterPro" id="IPR047112">
    <property type="entry name" value="RecG/Mfd"/>
</dbReference>
<evidence type="ECO:0000259" key="9">
    <source>
        <dbReference type="PROSITE" id="PS51192"/>
    </source>
</evidence>
<dbReference type="GO" id="GO:0016787">
    <property type="term" value="F:hydrolase activity"/>
    <property type="evidence" value="ECO:0007669"/>
    <property type="project" value="UniProtKB-KW"/>
</dbReference>
<dbReference type="NCBIfam" id="NF008168">
    <property type="entry name" value="PRK10917.2-2"/>
    <property type="match status" value="1"/>
</dbReference>
<dbReference type="Gene3D" id="3.40.50.300">
    <property type="entry name" value="P-loop containing nucleotide triphosphate hydrolases"/>
    <property type="match status" value="2"/>
</dbReference>
<evidence type="ECO:0000256" key="8">
    <source>
        <dbReference type="ARBA" id="ARBA00049819"/>
    </source>
</evidence>
<dbReference type="InterPro" id="IPR033454">
    <property type="entry name" value="RecG_wedge"/>
</dbReference>
<keyword evidence="1" id="KW-0547">Nucleotide-binding</keyword>
<comment type="caution">
    <text evidence="11">The sequence shown here is derived from an EMBL/GenBank/DDBJ whole genome shotgun (WGS) entry which is preliminary data.</text>
</comment>
<dbReference type="Gene3D" id="2.40.50.140">
    <property type="entry name" value="Nucleic acid-binding proteins"/>
    <property type="match status" value="1"/>
</dbReference>
<dbReference type="PROSITE" id="PS51194">
    <property type="entry name" value="HELICASE_CTER"/>
    <property type="match status" value="1"/>
</dbReference>
<feature type="domain" description="Helicase ATP-binding" evidence="9">
    <location>
        <begin position="278"/>
        <end position="431"/>
    </location>
</feature>
<dbReference type="InterPro" id="IPR011545">
    <property type="entry name" value="DEAD/DEAH_box_helicase_dom"/>
</dbReference>
<evidence type="ECO:0000259" key="10">
    <source>
        <dbReference type="PROSITE" id="PS51194"/>
    </source>
</evidence>
<dbReference type="GO" id="GO:0006281">
    <property type="term" value="P:DNA repair"/>
    <property type="evidence" value="ECO:0007669"/>
    <property type="project" value="UniProtKB-KW"/>
</dbReference>
<reference evidence="12" key="1">
    <citation type="submission" date="2017-09" db="EMBL/GenBank/DDBJ databases">
        <title>Depth-based differentiation of microbial function through sediment-hosted aquifers and enrichment of novel symbionts in the deep terrestrial subsurface.</title>
        <authorList>
            <person name="Probst A.J."/>
            <person name="Ladd B."/>
            <person name="Jarett J.K."/>
            <person name="Geller-Mcgrath D.E."/>
            <person name="Sieber C.M.K."/>
            <person name="Emerson J.B."/>
            <person name="Anantharaman K."/>
            <person name="Thomas B.C."/>
            <person name="Malmstrom R."/>
            <person name="Stieglmeier M."/>
            <person name="Klingl A."/>
            <person name="Woyke T."/>
            <person name="Ryan C.M."/>
            <person name="Banfield J.F."/>
        </authorList>
    </citation>
    <scope>NUCLEOTIDE SEQUENCE [LARGE SCALE GENOMIC DNA]</scope>
</reference>
<dbReference type="AlphaFoldDB" id="A0A2H0WTY1"/>
<keyword evidence="3" id="KW-0378">Hydrolase</keyword>
<dbReference type="CDD" id="cd04488">
    <property type="entry name" value="RecG_wedge_OBF"/>
    <property type="match status" value="1"/>
</dbReference>
<evidence type="ECO:0000313" key="11">
    <source>
        <dbReference type="EMBL" id="PIS16077.1"/>
    </source>
</evidence>
<dbReference type="PANTHER" id="PTHR47964">
    <property type="entry name" value="ATP-DEPENDENT DNA HELICASE HOMOLOG RECG, CHLOROPLASTIC"/>
    <property type="match status" value="1"/>
</dbReference>
<evidence type="ECO:0000313" key="12">
    <source>
        <dbReference type="Proteomes" id="UP000231198"/>
    </source>
</evidence>
<dbReference type="Proteomes" id="UP000231198">
    <property type="component" value="Unassembled WGS sequence"/>
</dbReference>
<sequence>MMLNQGIESLPNTSHLTIKKLKHLNIHTVYDLINYVPFRYEDFSILSKIGRVQPGETITVQGMIANVKNQYTRSRITIQKVTLQDDTGTIEIIWYNQPYLTRILKVGSFLSVSGTADKSFSRLTIQPKEYEVIPRLSSETIHTARIVPVYSETYGLSTRTIREKMYRALVSIPKIPEYLPVEIVRDNELTDVDSALRQIHFPSSLSASERARERLASDELFIIQLSSHLLKKEWALQKPDYRFTLKGEQEKKLSTFVSELPFELTSAQKRVVEEVKTDMLDVKPMNRFIQGDVGSGKTVVAGIASLIALLNGTRTLLMAPTEILATQHYQTFCLLFKNTPFRVGLHTGSKKLKKNPLDFDIVIGTHALISQNMAFRKVGLVVIDEQQRFGVMQRSLLKKKGGSPHLLTMTATPIPRTVALTLYGELDLSVIDEMPKGRIPVKTYLVPLAKRNSGYLWMKKKIREESIQIFIVCPLIEESQMETMKSVRAVKSEFEHLKNEVFSGFNVGLLHGKMKPKEKDRIMEEFKKHEYDILVTTPVVEVGIDIPNATIVLIEGAERFGLAQLHQLRGRVGRGSAQSYCFLFTGKEEKPVLSRLHFFCRTQSGIQLAEYDFRARGPGDMFGTKQHGYMDLKVASLTDLKLIEKTKHAASSFMQSYKIDDFPEIKRRVETYRARQIARD</sequence>
<accession>A0A2H0WTY1</accession>
<evidence type="ECO:0000256" key="6">
    <source>
        <dbReference type="ARBA" id="ARBA00023125"/>
    </source>
</evidence>
<dbReference type="PROSITE" id="PS51192">
    <property type="entry name" value="HELICASE_ATP_BIND_1"/>
    <property type="match status" value="1"/>
</dbReference>